<name>A0A0D3HE28_9ORYZ</name>
<organism evidence="9">
    <name type="scientific">Oryza barthii</name>
    <dbReference type="NCBI Taxonomy" id="65489"/>
    <lineage>
        <taxon>Eukaryota</taxon>
        <taxon>Viridiplantae</taxon>
        <taxon>Streptophyta</taxon>
        <taxon>Embryophyta</taxon>
        <taxon>Tracheophyta</taxon>
        <taxon>Spermatophyta</taxon>
        <taxon>Magnoliopsida</taxon>
        <taxon>Liliopsida</taxon>
        <taxon>Poales</taxon>
        <taxon>Poaceae</taxon>
        <taxon>BOP clade</taxon>
        <taxon>Oryzoideae</taxon>
        <taxon>Oryzeae</taxon>
        <taxon>Oryzinae</taxon>
        <taxon>Oryza</taxon>
    </lineage>
</organism>
<evidence type="ECO:0000256" key="6">
    <source>
        <dbReference type="RuleBase" id="RU365023"/>
    </source>
</evidence>
<dbReference type="SUPFAM" id="SSF50685">
    <property type="entry name" value="Barwin-like endoglucanases"/>
    <property type="match status" value="1"/>
</dbReference>
<dbReference type="PANTHER" id="PTHR31867">
    <property type="entry name" value="EXPANSIN-A15"/>
    <property type="match status" value="1"/>
</dbReference>
<dbReference type="STRING" id="65489.A0A0D3HE28"/>
<evidence type="ECO:0000256" key="4">
    <source>
        <dbReference type="ARBA" id="ARBA00022729"/>
    </source>
</evidence>
<dbReference type="PaxDb" id="65489-OBART10G11300.1"/>
<dbReference type="SUPFAM" id="SSF49590">
    <property type="entry name" value="PHL pollen allergen"/>
    <property type="match status" value="1"/>
</dbReference>
<dbReference type="Pfam" id="PF03330">
    <property type="entry name" value="DPBB_1"/>
    <property type="match status" value="1"/>
</dbReference>
<dbReference type="InterPro" id="IPR007117">
    <property type="entry name" value="Expansin_CBD"/>
</dbReference>
<dbReference type="InterPro" id="IPR007112">
    <property type="entry name" value="Expansin/allergen_DPBB_dom"/>
</dbReference>
<dbReference type="Gene3D" id="2.60.40.760">
    <property type="entry name" value="Expansin, cellulose-binding-like domain"/>
    <property type="match status" value="1"/>
</dbReference>
<evidence type="ECO:0000259" key="7">
    <source>
        <dbReference type="PROSITE" id="PS50842"/>
    </source>
</evidence>
<dbReference type="Proteomes" id="UP000026960">
    <property type="component" value="Chromosome 10"/>
</dbReference>
<dbReference type="InterPro" id="IPR036749">
    <property type="entry name" value="Expansin_CBD_sf"/>
</dbReference>
<reference evidence="9" key="1">
    <citation type="journal article" date="2009" name="Rice">
        <title>De Novo Next Generation Sequencing of Plant Genomes.</title>
        <authorList>
            <person name="Rounsley S."/>
            <person name="Marri P.R."/>
            <person name="Yu Y."/>
            <person name="He R."/>
            <person name="Sisneros N."/>
            <person name="Goicoechea J.L."/>
            <person name="Lee S.J."/>
            <person name="Angelova A."/>
            <person name="Kudrna D."/>
            <person name="Luo M."/>
            <person name="Affourtit J."/>
            <person name="Desany B."/>
            <person name="Knight J."/>
            <person name="Niazi F."/>
            <person name="Egholm M."/>
            <person name="Wing R.A."/>
        </authorList>
    </citation>
    <scope>NUCLEOTIDE SEQUENCE [LARGE SCALE GENOMIC DNA]</scope>
    <source>
        <strain evidence="9">cv. IRGC 105608</strain>
    </source>
</reference>
<keyword evidence="4 6" id="KW-0732">Signal</keyword>
<dbReference type="HOGENOM" id="CLU_027462_0_1_1"/>
<dbReference type="InterPro" id="IPR009009">
    <property type="entry name" value="RlpA-like_DPBB"/>
</dbReference>
<proteinExistence type="inferred from homology"/>
<dbReference type="CDD" id="cd22274">
    <property type="entry name" value="DPBB_EXPA_N"/>
    <property type="match status" value="1"/>
</dbReference>
<dbReference type="Gene3D" id="2.40.40.10">
    <property type="entry name" value="RlpA-like domain"/>
    <property type="match status" value="1"/>
</dbReference>
<evidence type="ECO:0000256" key="5">
    <source>
        <dbReference type="ARBA" id="ARBA00023136"/>
    </source>
</evidence>
<feature type="signal peptide" evidence="6">
    <location>
        <begin position="1"/>
        <end position="21"/>
    </location>
</feature>
<dbReference type="Gramene" id="OBART10G11300.1">
    <property type="protein sequence ID" value="OBART10G11300.1"/>
    <property type="gene ID" value="OBART10G11300"/>
</dbReference>
<dbReference type="InterPro" id="IPR002963">
    <property type="entry name" value="Expansin"/>
</dbReference>
<dbReference type="GO" id="GO:0009664">
    <property type="term" value="P:plant-type cell wall organization"/>
    <property type="evidence" value="ECO:0007669"/>
    <property type="project" value="InterPro"/>
</dbReference>
<comment type="function">
    <text evidence="6">Causes loosening and extension of plant cell walls by disrupting non-covalent bonding between cellulose microfibrils and matrix glucans. No enzymatic activity has been found.</text>
</comment>
<dbReference type="AlphaFoldDB" id="A0A0D3HE28"/>
<dbReference type="EnsemblPlants" id="OBART10G11300.1">
    <property type="protein sequence ID" value="OBART10G11300.1"/>
    <property type="gene ID" value="OBART10G11300"/>
</dbReference>
<comment type="similarity">
    <text evidence="1 6">Belongs to the expansin family. Expansin A subfamily.</text>
</comment>
<keyword evidence="5" id="KW-0472">Membrane</keyword>
<keyword evidence="3 6" id="KW-0964">Secreted</keyword>
<dbReference type="InterPro" id="IPR007118">
    <property type="entry name" value="Expan_Lol_pI"/>
</dbReference>
<dbReference type="GO" id="GO:0016020">
    <property type="term" value="C:membrane"/>
    <property type="evidence" value="ECO:0007669"/>
    <property type="project" value="UniProtKB-SubCell"/>
</dbReference>
<comment type="subcellular location">
    <subcellularLocation>
        <location evidence="6">Secreted</location>
        <location evidence="6">Cell wall</location>
    </subcellularLocation>
    <subcellularLocation>
        <location evidence="6">Membrane</location>
        <topology evidence="6">Peripheral membrane protein</topology>
    </subcellularLocation>
</comment>
<protein>
    <recommendedName>
        <fullName evidence="6">Expansin</fullName>
    </recommendedName>
</protein>
<dbReference type="SMART" id="SM00837">
    <property type="entry name" value="DPBB_1"/>
    <property type="match status" value="1"/>
</dbReference>
<feature type="chain" id="PRO_5015211992" description="Expansin" evidence="6">
    <location>
        <begin position="22"/>
        <end position="244"/>
    </location>
</feature>
<accession>A0A0D3HE28</accession>
<evidence type="ECO:0000256" key="1">
    <source>
        <dbReference type="ARBA" id="ARBA00005392"/>
    </source>
</evidence>
<evidence type="ECO:0000256" key="3">
    <source>
        <dbReference type="ARBA" id="ARBA00022525"/>
    </source>
</evidence>
<keyword evidence="6" id="KW-0961">Cell wall biogenesis/degradation</keyword>
<dbReference type="InterPro" id="IPR036908">
    <property type="entry name" value="RlpA-like_sf"/>
</dbReference>
<dbReference type="PRINTS" id="PR01226">
    <property type="entry name" value="EXPANSIN"/>
</dbReference>
<feature type="domain" description="Expansin-like CBD" evidence="8">
    <location>
        <begin position="159"/>
        <end position="238"/>
    </location>
</feature>
<sequence length="244" mass="25769">MMVIRFFAVLAAALCITSASAAAAAAAGGWVSGTATFYGGKDASGTMGGACGYGNLGYGVYNAALSTALFNGGASCGQCYRHHPGTAVTITATNLCPPNWALANDDGGWCNPPRPHFDMAQPAWETIGIYRAGIVPVLYQQVKCWRQGGVRFTVSGFNYFELVLITNVAGSGSVQAMSVKGSKTGWIPLARNWGANWQCNSALVGQALSFRVTSTGGQTLQINSVVPEWWEFGTTFTSNQQFDY</sequence>
<dbReference type="PRINTS" id="PR01225">
    <property type="entry name" value="EXPANSNFAMLY"/>
</dbReference>
<dbReference type="PROSITE" id="PS50842">
    <property type="entry name" value="EXPANSIN_EG45"/>
    <property type="match status" value="1"/>
</dbReference>
<dbReference type="PROSITE" id="PS50843">
    <property type="entry name" value="EXPANSIN_CBD"/>
    <property type="match status" value="1"/>
</dbReference>
<reference evidence="9" key="2">
    <citation type="submission" date="2015-03" db="UniProtKB">
        <authorList>
            <consortium name="EnsemblPlants"/>
        </authorList>
    </citation>
    <scope>IDENTIFICATION</scope>
</reference>
<dbReference type="Pfam" id="PF01357">
    <property type="entry name" value="Expansin_C"/>
    <property type="match status" value="1"/>
</dbReference>
<keyword evidence="2 6" id="KW-0134">Cell wall</keyword>
<dbReference type="GO" id="GO:0005576">
    <property type="term" value="C:extracellular region"/>
    <property type="evidence" value="ECO:0007669"/>
    <property type="project" value="InterPro"/>
</dbReference>
<evidence type="ECO:0000259" key="8">
    <source>
        <dbReference type="PROSITE" id="PS50843"/>
    </source>
</evidence>
<dbReference type="eggNOG" id="ENOG502QVVV">
    <property type="taxonomic scope" value="Eukaryota"/>
</dbReference>
<evidence type="ECO:0000313" key="9">
    <source>
        <dbReference type="EnsemblPlants" id="OBART10G11300.1"/>
    </source>
</evidence>
<keyword evidence="10" id="KW-1185">Reference proteome</keyword>
<evidence type="ECO:0000313" key="10">
    <source>
        <dbReference type="Proteomes" id="UP000026960"/>
    </source>
</evidence>
<feature type="domain" description="Expansin-like EG45" evidence="7">
    <location>
        <begin position="48"/>
        <end position="149"/>
    </location>
</feature>
<evidence type="ECO:0000256" key="2">
    <source>
        <dbReference type="ARBA" id="ARBA00022512"/>
    </source>
</evidence>